<dbReference type="EMBL" id="JAKKSL010000001">
    <property type="protein sequence ID" value="MCI2283585.1"/>
    <property type="molecule type" value="Genomic_DNA"/>
</dbReference>
<dbReference type="Proteomes" id="UP001139646">
    <property type="component" value="Unassembled WGS sequence"/>
</dbReference>
<keyword evidence="1" id="KW-0812">Transmembrane</keyword>
<evidence type="ECO:0000256" key="1">
    <source>
        <dbReference type="SAM" id="Phobius"/>
    </source>
</evidence>
<name>A0ABS9X078_9GAMM</name>
<gene>
    <name evidence="2" type="ORF">L3081_09520</name>
</gene>
<comment type="caution">
    <text evidence="2">The sequence shown here is derived from an EMBL/GenBank/DDBJ whole genome shotgun (WGS) entry which is preliminary data.</text>
</comment>
<keyword evidence="3" id="KW-1185">Reference proteome</keyword>
<dbReference type="RefSeq" id="WP_242285196.1">
    <property type="nucleotide sequence ID" value="NZ_JAKKSL010000001.1"/>
</dbReference>
<keyword evidence="1" id="KW-1133">Transmembrane helix</keyword>
<sequence>MQLIFQILAVLFLQLMSYSEITIDLAILNPKGLNLFAWDMWLIVILLSAFLVGGSILNKLKVIPLYSLIIYPVILILFSVIRDVSSIQIMLFSLLSCGIVLKINYQKVKEIELSKA</sequence>
<proteinExistence type="predicted"/>
<reference evidence="2" key="1">
    <citation type="submission" date="2022-01" db="EMBL/GenBank/DDBJ databases">
        <title>Colwellia maritima, isolated from seawater.</title>
        <authorList>
            <person name="Kristyanto S."/>
            <person name="Jung J."/>
            <person name="Jeon C.O."/>
        </authorList>
    </citation>
    <scope>NUCLEOTIDE SEQUENCE</scope>
    <source>
        <strain evidence="2">MSW7</strain>
    </source>
</reference>
<keyword evidence="1" id="KW-0472">Membrane</keyword>
<protein>
    <submittedName>
        <fullName evidence="2">Uncharacterized protein</fullName>
    </submittedName>
</protein>
<feature type="transmembrane region" description="Helical" evidence="1">
    <location>
        <begin position="63"/>
        <end position="81"/>
    </location>
</feature>
<feature type="transmembrane region" description="Helical" evidence="1">
    <location>
        <begin position="35"/>
        <end position="56"/>
    </location>
</feature>
<accession>A0ABS9X078</accession>
<feature type="transmembrane region" description="Helical" evidence="1">
    <location>
        <begin position="87"/>
        <end position="105"/>
    </location>
</feature>
<evidence type="ECO:0000313" key="3">
    <source>
        <dbReference type="Proteomes" id="UP001139646"/>
    </source>
</evidence>
<evidence type="ECO:0000313" key="2">
    <source>
        <dbReference type="EMBL" id="MCI2283585.1"/>
    </source>
</evidence>
<organism evidence="2 3">
    <name type="scientific">Colwellia maritima</name>
    <dbReference type="NCBI Taxonomy" id="2912588"/>
    <lineage>
        <taxon>Bacteria</taxon>
        <taxon>Pseudomonadati</taxon>
        <taxon>Pseudomonadota</taxon>
        <taxon>Gammaproteobacteria</taxon>
        <taxon>Alteromonadales</taxon>
        <taxon>Colwelliaceae</taxon>
        <taxon>Colwellia</taxon>
    </lineage>
</organism>